<dbReference type="PANTHER" id="PTHR31528:SF1">
    <property type="entry name" value="4-AMINO-5-HYDROXYMETHYL-2-METHYLPYRIMIDINE PHOSPHATE SYNTHASE THI11-RELATED"/>
    <property type="match status" value="1"/>
</dbReference>
<evidence type="ECO:0000256" key="12">
    <source>
        <dbReference type="SAM" id="Phobius"/>
    </source>
</evidence>
<keyword evidence="7" id="KW-0663">Pyridoxal phosphate</keyword>
<evidence type="ECO:0000256" key="10">
    <source>
        <dbReference type="ARBA" id="ARBA00033171"/>
    </source>
</evidence>
<evidence type="ECO:0000256" key="5">
    <source>
        <dbReference type="ARBA" id="ARBA00022679"/>
    </source>
</evidence>
<feature type="domain" description="SsuA/THI5-like" evidence="13">
    <location>
        <begin position="24"/>
        <end position="234"/>
    </location>
</feature>
<keyword evidence="12" id="KW-0472">Membrane</keyword>
<feature type="transmembrane region" description="Helical" evidence="12">
    <location>
        <begin position="310"/>
        <end position="333"/>
    </location>
</feature>
<keyword evidence="15" id="KW-1185">Reference proteome</keyword>
<evidence type="ECO:0000256" key="2">
    <source>
        <dbReference type="ARBA" id="ARBA00004948"/>
    </source>
</evidence>
<dbReference type="InterPro" id="IPR015168">
    <property type="entry name" value="SsuA/THI5"/>
</dbReference>
<evidence type="ECO:0000313" key="14">
    <source>
        <dbReference type="EMBL" id="MFC3032952.1"/>
    </source>
</evidence>
<evidence type="ECO:0000256" key="1">
    <source>
        <dbReference type="ARBA" id="ARBA00003469"/>
    </source>
</evidence>
<keyword evidence="6" id="KW-0479">Metal-binding</keyword>
<keyword evidence="9" id="KW-0408">Iron</keyword>
<evidence type="ECO:0000256" key="6">
    <source>
        <dbReference type="ARBA" id="ARBA00022723"/>
    </source>
</evidence>
<comment type="caution">
    <text evidence="14">The sequence shown here is derived from an EMBL/GenBank/DDBJ whole genome shotgun (WGS) entry which is preliminary data.</text>
</comment>
<evidence type="ECO:0000313" key="15">
    <source>
        <dbReference type="Proteomes" id="UP001595453"/>
    </source>
</evidence>
<keyword evidence="5" id="KW-0808">Transferase</keyword>
<evidence type="ECO:0000256" key="4">
    <source>
        <dbReference type="ARBA" id="ARBA00011738"/>
    </source>
</evidence>
<comment type="similarity">
    <text evidence="3">Belongs to the NMT1/THI5 family.</text>
</comment>
<comment type="subunit">
    <text evidence="4">Homodimer.</text>
</comment>
<evidence type="ECO:0000256" key="8">
    <source>
        <dbReference type="ARBA" id="ARBA00022977"/>
    </source>
</evidence>
<dbReference type="Gene3D" id="3.40.190.10">
    <property type="entry name" value="Periplasmic binding protein-like II"/>
    <property type="match status" value="2"/>
</dbReference>
<organism evidence="14 15">
    <name type="scientific">Pseudoalteromonas fenneropenaei</name>
    <dbReference type="NCBI Taxonomy" id="1737459"/>
    <lineage>
        <taxon>Bacteria</taxon>
        <taxon>Pseudomonadati</taxon>
        <taxon>Pseudomonadota</taxon>
        <taxon>Gammaproteobacteria</taxon>
        <taxon>Alteromonadales</taxon>
        <taxon>Pseudoalteromonadaceae</taxon>
        <taxon>Pseudoalteromonas</taxon>
    </lineage>
</organism>
<accession>A0ABV7CJY3</accession>
<evidence type="ECO:0000259" key="13">
    <source>
        <dbReference type="Pfam" id="PF09084"/>
    </source>
</evidence>
<protein>
    <recommendedName>
        <fullName evidence="10">Thiamine pyrimidine synthase</fullName>
    </recommendedName>
</protein>
<proteinExistence type="inferred from homology"/>
<dbReference type="PANTHER" id="PTHR31528">
    <property type="entry name" value="4-AMINO-5-HYDROXYMETHYL-2-METHYLPYRIMIDINE PHOSPHATE SYNTHASE THI11-RELATED"/>
    <property type="match status" value="1"/>
</dbReference>
<evidence type="ECO:0000256" key="9">
    <source>
        <dbReference type="ARBA" id="ARBA00023004"/>
    </source>
</evidence>
<comment type="catalytic activity">
    <reaction evidence="11">
        <text>N(6)-(pyridoxal phosphate)-L-lysyl-[4-amino-5-hydroxymethyl-2-methylpyrimidine phosphate synthase] + L-histidyl-[4-amino-5-hydroxymethyl-2-methylpyrimidine phosphate synthase] + 2 Fe(3+) + 4 H2O = L-lysyl-[4-amino-5-hydroxymethyl-2-methylpyrimidine phosphate synthase] + (2S)-2-amino-5-hydroxy-4-oxopentanoyl-[4-amino-5-hydroxymethyl-2-methylpyrimidine phosphate synthase] + 4-amino-2-methyl-5-(phosphooxymethyl)pyrimidine + 3-oxopropanoate + 2 Fe(2+) + 2 H(+)</text>
        <dbReference type="Rhea" id="RHEA:65756"/>
        <dbReference type="Rhea" id="RHEA-COMP:16892"/>
        <dbReference type="Rhea" id="RHEA-COMP:16893"/>
        <dbReference type="Rhea" id="RHEA-COMP:16894"/>
        <dbReference type="Rhea" id="RHEA-COMP:16895"/>
        <dbReference type="ChEBI" id="CHEBI:15377"/>
        <dbReference type="ChEBI" id="CHEBI:15378"/>
        <dbReference type="ChEBI" id="CHEBI:29033"/>
        <dbReference type="ChEBI" id="CHEBI:29034"/>
        <dbReference type="ChEBI" id="CHEBI:29969"/>
        <dbReference type="ChEBI" id="CHEBI:29979"/>
        <dbReference type="ChEBI" id="CHEBI:33190"/>
        <dbReference type="ChEBI" id="CHEBI:58354"/>
        <dbReference type="ChEBI" id="CHEBI:143915"/>
        <dbReference type="ChEBI" id="CHEBI:157692"/>
    </reaction>
    <physiologicalReaction direction="left-to-right" evidence="11">
        <dbReference type="Rhea" id="RHEA:65757"/>
    </physiologicalReaction>
</comment>
<comment type="pathway">
    <text evidence="2">Cofactor biosynthesis; thiamine diphosphate biosynthesis.</text>
</comment>
<keyword evidence="8" id="KW-0784">Thiamine biosynthesis</keyword>
<gene>
    <name evidence="14" type="ORF">ACFOEE_10505</name>
</gene>
<keyword evidence="12" id="KW-0812">Transmembrane</keyword>
<evidence type="ECO:0000256" key="3">
    <source>
        <dbReference type="ARBA" id="ARBA00009406"/>
    </source>
</evidence>
<keyword evidence="12" id="KW-1133">Transmembrane helix</keyword>
<reference evidence="15" key="1">
    <citation type="journal article" date="2019" name="Int. J. Syst. Evol. Microbiol.">
        <title>The Global Catalogue of Microorganisms (GCM) 10K type strain sequencing project: providing services to taxonomists for standard genome sequencing and annotation.</title>
        <authorList>
            <consortium name="The Broad Institute Genomics Platform"/>
            <consortium name="The Broad Institute Genome Sequencing Center for Infectious Disease"/>
            <person name="Wu L."/>
            <person name="Ma J."/>
        </authorList>
    </citation>
    <scope>NUCLEOTIDE SEQUENCE [LARGE SCALE GENOMIC DNA]</scope>
    <source>
        <strain evidence="15">KCTC 42730</strain>
    </source>
</reference>
<dbReference type="RefSeq" id="WP_377124421.1">
    <property type="nucleotide sequence ID" value="NZ_JBHRSD010000017.1"/>
</dbReference>
<name>A0ABV7CJY3_9GAMM</name>
<sequence length="348" mass="39850">MCFPLLAHSKVLDSVSLQLKWTHQFQFAGYYVAKQKGFYEQAGLNVNIIPADPNNPDTFFNVLSGRAHFGITHSGVLQQRLAGKPVVAMAAILQSSPYCWMVNAGSDIKAPKDFAGKRIPHISRSENAELVAMLERSGVSIDEMRLYAGLHPMEDFQRGLFDALQVYITNEPFVMKQLGVEVRLICPKRYGLNVYSDILYTSEQMVRYRPDVVQRFKEASLRGWRYALLNMEEAIAITHEHYATAKSVEQLAYEAEKLKSYISVPGVSLGNMTLSKWEWIADLYQLDKQQFREHSRGFLFSDSQAQLPSWSWMLVAACILTLLAIPMYLHLMFSKRRKLQLQRRNEEP</sequence>
<dbReference type="InterPro" id="IPR027939">
    <property type="entry name" value="NMT1/THI5"/>
</dbReference>
<comment type="function">
    <text evidence="1">Responsible for the formation of the pyrimidine heterocycle in the thiamine biosynthesis pathway. Catalyzes the formation of hydroxymethylpyrimidine phosphate (HMP-P) from histidine and pyridoxal phosphate (PLP). The protein uses PLP and the active site histidine to form HMP-P, generating an inactive enzyme. The enzyme can only undergo a single turnover, which suggests it is a suicide enzyme.</text>
</comment>
<dbReference type="EMBL" id="JBHRSD010000017">
    <property type="protein sequence ID" value="MFC3032952.1"/>
    <property type="molecule type" value="Genomic_DNA"/>
</dbReference>
<dbReference type="Proteomes" id="UP001595453">
    <property type="component" value="Unassembled WGS sequence"/>
</dbReference>
<evidence type="ECO:0000256" key="7">
    <source>
        <dbReference type="ARBA" id="ARBA00022898"/>
    </source>
</evidence>
<dbReference type="SUPFAM" id="SSF53850">
    <property type="entry name" value="Periplasmic binding protein-like II"/>
    <property type="match status" value="1"/>
</dbReference>
<dbReference type="Pfam" id="PF09084">
    <property type="entry name" value="NMT1"/>
    <property type="match status" value="1"/>
</dbReference>
<evidence type="ECO:0000256" key="11">
    <source>
        <dbReference type="ARBA" id="ARBA00048179"/>
    </source>
</evidence>